<sequence>MDPGEYLTNILASNDYASIHYEYHELQSSSSCPSRKSIQSVEAEWRRNGLLVHCDPIREGIWKFKAGHDGGGESHLSDTRITESSMELKDDRPAGLVMREKGIYEPSSLVPGRLATSSSYNSPSISSSPSSSLNSIVRNSQILNARAIHANTGQVVSNESPAPSPGIKSAGILSWPLPKDVHDCFISAVLGSMAFFLCRDYGYLPLNSQTLIWIPSYLAGLSASSSASDTDVLTLATLDVTLTSLGSLVVKGHCDVAPGLRRFVPESYGKEASIALQHGITLWLAPGGVAARYYGCQVEGSTEAPDHRSHGLSAATIKSWQTKCLDWLSAKALNSVAVDAGGWILVQVMGGASYLNADYATNTILEEFSIIPWPSLLCFQNDRYRSDDLRSKPFSLASRDPVSFAEDWLADTEARANLNAKRSRERNAAEVRAREQADIDARNIQSVTYSPAALRRGSNAGAMYPTPPDAIHHTVGATPSFNGDASTPGNPSLFFGQEVDHVPPPVSNTEMDAMEGDIWPSSGSGRDRQQAQINFHDNDNDNDDNLFGDNIGGDLFGDITDADFNFFDEPDIVQFDHIDIDATVSENHSYPDDMNTSTLEKVEETVDADVSDQRAEVPQKMDQNSKVSESQLPDFIKPPLPKNESKVAKLLSRDTNHHSDKFAPAARPPFNMEYVFKKIVQDSVLKQPASHPRRGSVFHMIDFEESLQSVDQKYGSQGRFNFSERGFNNLRTESDSLNSVRNVSSNKKSADAKAESHLLSLITTGGGYHSYAVQPQHHKIGLDEMNDGGSHSSISDQEDISQSENTPFSLNQGIKRKRSMSDSGEDVAPFNAFFIEHPQSIGTPVSVSGPRLPTFEADPADWSLTSYFTTPKPDAHSNDLTDIENIEAAQLLAEQAVSGNIKIPSLEDTSTNSGHGACHRISCTRELVQRITKVTKSCLMDIAPCTVRNYIEIQGIPVVNQGLRPPPRPTPHPRGHQPGDGARQQVLFTIASPRLEVRRSELKLTVLPSAINFWDNLGLGPCRGNKDVSAVCIYPDFDGVAENANMFLTQMRSAYESLRLGSHDRISSGSLPNGTIPFTVDPAPQINKGHQLSTLKDNMARLSKILSAEPVEERNFVVYFVYPSADNNAILVQICTAFQHLFNLHKKVLSERKANIANDVVLQLVPLDFIASPMSIVVPLPSEYNQLAMETYDRCIEFTTCSSTAAILLEQPLPRNIDFRLNPNPSASVFQENSCLHIAYAQSIDDRWITAVWTDTCGAQQMTASYCLGRKNEPLSTPFSDIASEIWETSLEIMAKKKIHWRVMMSRIGVMASSEVEIWTGLAVAEADVQVNLTLLSVQTDPSLRLLPPHITLSPNATATQPSITPASTPQASQTSVLSPEQVSTPATSNSAGDAVEPDRDARLLDFTDHSWGVVLSHRLNNSNSLLELNTVLISGYLMKRSGSTSDDPPIVMEVNIVHCEVVGNPRTCHENLIKEVLIYYRALGTLARARGIVDKTTDIRPWHIAAAEKAVKALYALM</sequence>
<dbReference type="Pfam" id="PF18296">
    <property type="entry name" value="MID_MedPIWI"/>
    <property type="match status" value="1"/>
</dbReference>
<evidence type="ECO:0000256" key="3">
    <source>
        <dbReference type="ARBA" id="ARBA00019618"/>
    </source>
</evidence>
<dbReference type="InterPro" id="IPR041285">
    <property type="entry name" value="MID_MedPIWI"/>
</dbReference>
<comment type="function">
    <text evidence="9 11">Component of the SRB8-11 complex. The SRB8-11 complex is a regulatory module of the Mediator complex which is itself involved in regulation of basal and activated RNA polymerase II-dependent transcription. The SRB8-11 complex may be involved in the transcriptional repression of a subset of genes regulated by Mediator. It may inhibit the association of the Mediator complex with RNA polymerase II to form the holoenzyme complex.</text>
</comment>
<feature type="compositionally biased region" description="Polar residues" evidence="12">
    <location>
        <begin position="621"/>
        <end position="631"/>
    </location>
</feature>
<dbReference type="InterPro" id="IPR051139">
    <property type="entry name" value="Mediator_complx_sub13"/>
</dbReference>
<evidence type="ECO:0000313" key="17">
    <source>
        <dbReference type="Proteomes" id="UP000887226"/>
    </source>
</evidence>
<feature type="region of interest" description="Disordered" evidence="12">
    <location>
        <begin position="961"/>
        <end position="982"/>
    </location>
</feature>
<evidence type="ECO:0000256" key="5">
    <source>
        <dbReference type="ARBA" id="ARBA00023015"/>
    </source>
</evidence>
<proteinExistence type="inferred from homology"/>
<evidence type="ECO:0000256" key="8">
    <source>
        <dbReference type="ARBA" id="ARBA00023242"/>
    </source>
</evidence>
<dbReference type="Proteomes" id="UP000887226">
    <property type="component" value="Unassembled WGS sequence"/>
</dbReference>
<feature type="domain" description="Mediator complex subunit Med13 C-terminal" evidence="13">
    <location>
        <begin position="1204"/>
        <end position="1508"/>
    </location>
</feature>
<evidence type="ECO:0000256" key="12">
    <source>
        <dbReference type="SAM" id="MobiDB-lite"/>
    </source>
</evidence>
<dbReference type="GO" id="GO:0045944">
    <property type="term" value="P:positive regulation of transcription by RNA polymerase II"/>
    <property type="evidence" value="ECO:0007669"/>
    <property type="project" value="TreeGrafter"/>
</dbReference>
<dbReference type="GO" id="GO:0016592">
    <property type="term" value="C:mediator complex"/>
    <property type="evidence" value="ECO:0007669"/>
    <property type="project" value="InterPro"/>
</dbReference>
<evidence type="ECO:0000259" key="14">
    <source>
        <dbReference type="Pfam" id="PF11597"/>
    </source>
</evidence>
<dbReference type="OrthoDB" id="103819at2759"/>
<protein>
    <recommendedName>
        <fullName evidence="3 11">Mediator of RNA polymerase II transcription subunit 13</fullName>
    </recommendedName>
    <alternativeName>
        <fullName evidence="10 11">Mediator complex subunit 13</fullName>
    </alternativeName>
</protein>
<evidence type="ECO:0000256" key="11">
    <source>
        <dbReference type="RuleBase" id="RU364134"/>
    </source>
</evidence>
<keyword evidence="17" id="KW-1185">Reference proteome</keyword>
<dbReference type="InterPro" id="IPR021643">
    <property type="entry name" value="Mediator_Med13_N"/>
</dbReference>
<accession>A0A9P7Z7W7</accession>
<comment type="caution">
    <text evidence="16">The sequence shown here is derived from an EMBL/GenBank/DDBJ whole genome shotgun (WGS) entry which is preliminary data.</text>
</comment>
<evidence type="ECO:0000313" key="16">
    <source>
        <dbReference type="EMBL" id="KAG9247189.1"/>
    </source>
</evidence>
<keyword evidence="5 11" id="KW-0805">Transcription regulation</keyword>
<feature type="region of interest" description="Disordered" evidence="12">
    <location>
        <begin position="1355"/>
        <end position="1396"/>
    </location>
</feature>
<keyword evidence="8 11" id="KW-0539">Nucleus</keyword>
<reference evidence="16" key="1">
    <citation type="journal article" date="2021" name="IMA Fungus">
        <title>Genomic characterization of three marine fungi, including Emericellopsis atlantica sp. nov. with signatures of a generalist lifestyle and marine biomass degradation.</title>
        <authorList>
            <person name="Hagestad O.C."/>
            <person name="Hou L."/>
            <person name="Andersen J.H."/>
            <person name="Hansen E.H."/>
            <person name="Altermark B."/>
            <person name="Li C."/>
            <person name="Kuhnert E."/>
            <person name="Cox R.J."/>
            <person name="Crous P.W."/>
            <person name="Spatafora J.W."/>
            <person name="Lail K."/>
            <person name="Amirebrahimi M."/>
            <person name="Lipzen A."/>
            <person name="Pangilinan J."/>
            <person name="Andreopoulos W."/>
            <person name="Hayes R.D."/>
            <person name="Ng V."/>
            <person name="Grigoriev I.V."/>
            <person name="Jackson S.A."/>
            <person name="Sutton T.D.S."/>
            <person name="Dobson A.D.W."/>
            <person name="Rama T."/>
        </authorList>
    </citation>
    <scope>NUCLEOTIDE SEQUENCE</scope>
    <source>
        <strain evidence="16">TRa3180A</strain>
    </source>
</reference>
<keyword evidence="4 11" id="KW-0678">Repressor</keyword>
<evidence type="ECO:0000256" key="2">
    <source>
        <dbReference type="ARBA" id="ARBA00009354"/>
    </source>
</evidence>
<evidence type="ECO:0000256" key="9">
    <source>
        <dbReference type="ARBA" id="ARBA00025661"/>
    </source>
</evidence>
<feature type="region of interest" description="Disordered" evidence="12">
    <location>
        <begin position="781"/>
        <end position="823"/>
    </location>
</feature>
<evidence type="ECO:0000256" key="1">
    <source>
        <dbReference type="ARBA" id="ARBA00004123"/>
    </source>
</evidence>
<evidence type="ECO:0000259" key="13">
    <source>
        <dbReference type="Pfam" id="PF06333"/>
    </source>
</evidence>
<evidence type="ECO:0000256" key="10">
    <source>
        <dbReference type="ARBA" id="ARBA00032008"/>
    </source>
</evidence>
<evidence type="ECO:0000256" key="6">
    <source>
        <dbReference type="ARBA" id="ARBA00023159"/>
    </source>
</evidence>
<dbReference type="InterPro" id="IPR009401">
    <property type="entry name" value="Med13_C"/>
</dbReference>
<dbReference type="PANTHER" id="PTHR48249">
    <property type="entry name" value="MEDIATOR OF RNA POLYMERASE II TRANSCRIPTION SUBUNIT 13"/>
    <property type="match status" value="1"/>
</dbReference>
<dbReference type="Pfam" id="PF06333">
    <property type="entry name" value="Med13_C"/>
    <property type="match status" value="1"/>
</dbReference>
<comment type="subunit">
    <text evidence="11">Component of the SRB8-11 complex, which itself associates with the Mediator complex.</text>
</comment>
<feature type="domain" description="Mediator complex subunit Med13 N-terminal" evidence="14">
    <location>
        <begin position="3"/>
        <end position="380"/>
    </location>
</feature>
<comment type="similarity">
    <text evidence="2 11">Belongs to the Mediator complex subunit 13 family.</text>
</comment>
<name>A0A9P7Z7W7_9HELO</name>
<dbReference type="EMBL" id="MU253779">
    <property type="protein sequence ID" value="KAG9247189.1"/>
    <property type="molecule type" value="Genomic_DNA"/>
</dbReference>
<feature type="domain" description="MID" evidence="15">
    <location>
        <begin position="1026"/>
        <end position="1195"/>
    </location>
</feature>
<comment type="subcellular location">
    <subcellularLocation>
        <location evidence="1 11">Nucleus</location>
    </subcellularLocation>
</comment>
<gene>
    <name evidence="16" type="ORF">BJ878DRAFT_415391</name>
</gene>
<dbReference type="GO" id="GO:0003713">
    <property type="term" value="F:transcription coactivator activity"/>
    <property type="evidence" value="ECO:0007669"/>
    <property type="project" value="TreeGrafter"/>
</dbReference>
<dbReference type="Pfam" id="PF11597">
    <property type="entry name" value="Med13_N"/>
    <property type="match status" value="1"/>
</dbReference>
<organism evidence="16 17">
    <name type="scientific">Calycina marina</name>
    <dbReference type="NCBI Taxonomy" id="1763456"/>
    <lineage>
        <taxon>Eukaryota</taxon>
        <taxon>Fungi</taxon>
        <taxon>Dikarya</taxon>
        <taxon>Ascomycota</taxon>
        <taxon>Pezizomycotina</taxon>
        <taxon>Leotiomycetes</taxon>
        <taxon>Helotiales</taxon>
        <taxon>Pezizellaceae</taxon>
        <taxon>Calycina</taxon>
    </lineage>
</organism>
<keyword evidence="6 11" id="KW-0010">Activator</keyword>
<evidence type="ECO:0000259" key="15">
    <source>
        <dbReference type="Pfam" id="PF18296"/>
    </source>
</evidence>
<feature type="region of interest" description="Disordered" evidence="12">
    <location>
        <begin position="612"/>
        <end position="639"/>
    </location>
</feature>
<evidence type="ECO:0000256" key="7">
    <source>
        <dbReference type="ARBA" id="ARBA00023163"/>
    </source>
</evidence>
<keyword evidence="7 11" id="KW-0804">Transcription</keyword>
<evidence type="ECO:0000256" key="4">
    <source>
        <dbReference type="ARBA" id="ARBA00022491"/>
    </source>
</evidence>
<feature type="compositionally biased region" description="Polar residues" evidence="12">
    <location>
        <begin position="1355"/>
        <end position="1392"/>
    </location>
</feature>
<dbReference type="PANTHER" id="PTHR48249:SF3">
    <property type="entry name" value="MEDIATOR OF RNA POLYMERASE II TRANSCRIPTION SUBUNIT 13"/>
    <property type="match status" value="1"/>
</dbReference>